<protein>
    <submittedName>
        <fullName evidence="1">Uncharacterized protein</fullName>
    </submittedName>
</protein>
<dbReference type="Proteomes" id="UP001207654">
    <property type="component" value="Unassembled WGS sequence"/>
</dbReference>
<dbReference type="EMBL" id="JAPNKA010000001">
    <property type="protein sequence ID" value="MCY1075689.1"/>
    <property type="molecule type" value="Genomic_DNA"/>
</dbReference>
<sequence>MAQRLRVKILKDDHLEDLRKFKVGFERSTPPWFYMLREADVFSKGEKLGPVGARIVAEVFIGMLQGDRQSFLNANPNWRPELANEKGEFNILDLLKFAGVPLSQPPAPPTPPPAP</sequence>
<evidence type="ECO:0000313" key="2">
    <source>
        <dbReference type="Proteomes" id="UP001207654"/>
    </source>
</evidence>
<proteinExistence type="predicted"/>
<name>A0ABT4A218_9BACT</name>
<keyword evidence="2" id="KW-1185">Reference proteome</keyword>
<accession>A0ABT4A218</accession>
<dbReference type="SUPFAM" id="SSF48113">
    <property type="entry name" value="Heme-dependent peroxidases"/>
    <property type="match status" value="1"/>
</dbReference>
<dbReference type="RefSeq" id="WP_267542611.1">
    <property type="nucleotide sequence ID" value="NZ_JAPNKA010000001.1"/>
</dbReference>
<dbReference type="InterPro" id="IPR010255">
    <property type="entry name" value="Haem_peroxidase_sf"/>
</dbReference>
<reference evidence="1 2" key="1">
    <citation type="submission" date="2022-11" db="EMBL/GenBank/DDBJ databases">
        <title>Minimal conservation of predation-associated metabolite biosynthetic gene clusters underscores biosynthetic potential of Myxococcota including descriptions for ten novel species: Archangium lansinium sp. nov., Myxococcus landrumus sp. nov., Nannocystis bai.</title>
        <authorList>
            <person name="Ahearne A."/>
            <person name="Stevens C."/>
            <person name="Phillips K."/>
        </authorList>
    </citation>
    <scope>NUCLEOTIDE SEQUENCE [LARGE SCALE GENOMIC DNA]</scope>
    <source>
        <strain evidence="1 2">MIWBW</strain>
    </source>
</reference>
<evidence type="ECO:0000313" key="1">
    <source>
        <dbReference type="EMBL" id="MCY1075689.1"/>
    </source>
</evidence>
<organism evidence="1 2">
    <name type="scientific">Archangium lansingense</name>
    <dbReference type="NCBI Taxonomy" id="2995310"/>
    <lineage>
        <taxon>Bacteria</taxon>
        <taxon>Pseudomonadati</taxon>
        <taxon>Myxococcota</taxon>
        <taxon>Myxococcia</taxon>
        <taxon>Myxococcales</taxon>
        <taxon>Cystobacterineae</taxon>
        <taxon>Archangiaceae</taxon>
        <taxon>Archangium</taxon>
    </lineage>
</organism>
<gene>
    <name evidence="1" type="ORF">OV287_14505</name>
</gene>
<comment type="caution">
    <text evidence="1">The sequence shown here is derived from an EMBL/GenBank/DDBJ whole genome shotgun (WGS) entry which is preliminary data.</text>
</comment>